<comment type="caution">
    <text evidence="2">The sequence shown here is derived from an EMBL/GenBank/DDBJ whole genome shotgun (WGS) entry which is preliminary data.</text>
</comment>
<evidence type="ECO:0000313" key="3">
    <source>
        <dbReference type="Proteomes" id="UP000541558"/>
    </source>
</evidence>
<dbReference type="Proteomes" id="UP000541558">
    <property type="component" value="Unassembled WGS sequence"/>
</dbReference>
<name>A0A8H5CFU6_9AGAR</name>
<keyword evidence="1" id="KW-0732">Signal</keyword>
<organism evidence="2 3">
    <name type="scientific">Ephemerocybe angulata</name>
    <dbReference type="NCBI Taxonomy" id="980116"/>
    <lineage>
        <taxon>Eukaryota</taxon>
        <taxon>Fungi</taxon>
        <taxon>Dikarya</taxon>
        <taxon>Basidiomycota</taxon>
        <taxon>Agaricomycotina</taxon>
        <taxon>Agaricomycetes</taxon>
        <taxon>Agaricomycetidae</taxon>
        <taxon>Agaricales</taxon>
        <taxon>Agaricineae</taxon>
        <taxon>Psathyrellaceae</taxon>
        <taxon>Ephemerocybe</taxon>
    </lineage>
</organism>
<feature type="chain" id="PRO_5034801143" evidence="1">
    <location>
        <begin position="20"/>
        <end position="69"/>
    </location>
</feature>
<reference evidence="2 3" key="1">
    <citation type="journal article" date="2020" name="ISME J.">
        <title>Uncovering the hidden diversity of litter-decomposition mechanisms in mushroom-forming fungi.</title>
        <authorList>
            <person name="Floudas D."/>
            <person name="Bentzer J."/>
            <person name="Ahren D."/>
            <person name="Johansson T."/>
            <person name="Persson P."/>
            <person name="Tunlid A."/>
        </authorList>
    </citation>
    <scope>NUCLEOTIDE SEQUENCE [LARGE SCALE GENOMIC DNA]</scope>
    <source>
        <strain evidence="2 3">CBS 175.51</strain>
    </source>
</reference>
<dbReference type="EMBL" id="JAACJK010000004">
    <property type="protein sequence ID" value="KAF5340321.1"/>
    <property type="molecule type" value="Genomic_DNA"/>
</dbReference>
<gene>
    <name evidence="2" type="ORF">D9611_007800</name>
</gene>
<sequence>MLPSPLLALCLAAATPALAVKVGGFEDGGNTLVSGLMMFLGNDEKVYILDKAEGNDAQVAGHSAWASVW</sequence>
<feature type="signal peptide" evidence="1">
    <location>
        <begin position="1"/>
        <end position="19"/>
    </location>
</feature>
<proteinExistence type="predicted"/>
<evidence type="ECO:0000256" key="1">
    <source>
        <dbReference type="SAM" id="SignalP"/>
    </source>
</evidence>
<dbReference type="OrthoDB" id="3011541at2759"/>
<evidence type="ECO:0000313" key="2">
    <source>
        <dbReference type="EMBL" id="KAF5340321.1"/>
    </source>
</evidence>
<protein>
    <submittedName>
        <fullName evidence="2">Uncharacterized protein</fullName>
    </submittedName>
</protein>
<keyword evidence="3" id="KW-1185">Reference proteome</keyword>
<accession>A0A8H5CFU6</accession>
<dbReference type="AlphaFoldDB" id="A0A8H5CFU6"/>